<dbReference type="PANTHER" id="PTHR43056:SF10">
    <property type="entry name" value="COCE_NOND FAMILY, PUTATIVE (AFU_ORTHOLOGUE AFUA_7G00600)-RELATED"/>
    <property type="match status" value="1"/>
</dbReference>
<dbReference type="Pfam" id="PF08530">
    <property type="entry name" value="PepX_C"/>
    <property type="match status" value="1"/>
</dbReference>
<keyword evidence="5" id="KW-1185">Reference proteome</keyword>
<dbReference type="GO" id="GO:0008239">
    <property type="term" value="F:dipeptidyl-peptidase activity"/>
    <property type="evidence" value="ECO:0007669"/>
    <property type="project" value="InterPro"/>
</dbReference>
<evidence type="ECO:0000313" key="5">
    <source>
        <dbReference type="Proteomes" id="UP000566324"/>
    </source>
</evidence>
<protein>
    <recommendedName>
        <fullName evidence="3">Xaa-Pro dipeptidyl-peptidase C-terminal domain-containing protein</fullName>
    </recommendedName>
</protein>
<dbReference type="InterPro" id="IPR005674">
    <property type="entry name" value="CocE/Ser_esterase"/>
</dbReference>
<organism evidence="4 5">
    <name type="scientific">Sphingosinicella soli</name>
    <dbReference type="NCBI Taxonomy" id="333708"/>
    <lineage>
        <taxon>Bacteria</taxon>
        <taxon>Pseudomonadati</taxon>
        <taxon>Pseudomonadota</taxon>
        <taxon>Alphaproteobacteria</taxon>
        <taxon>Sphingomonadales</taxon>
        <taxon>Sphingosinicellaceae</taxon>
        <taxon>Sphingosinicella</taxon>
    </lineage>
</organism>
<feature type="signal peptide" evidence="2">
    <location>
        <begin position="1"/>
        <end position="31"/>
    </location>
</feature>
<comment type="caution">
    <text evidence="4">The sequence shown here is derived from an EMBL/GenBank/DDBJ whole genome shotgun (WGS) entry which is preliminary data.</text>
</comment>
<keyword evidence="2" id="KW-0732">Signal</keyword>
<proteinExistence type="predicted"/>
<dbReference type="Gene3D" id="1.10.3020.10">
    <property type="entry name" value="alpha-amino acid ester hydrolase ( Helical cap domain)"/>
    <property type="match status" value="1"/>
</dbReference>
<dbReference type="Gene3D" id="2.60.120.260">
    <property type="entry name" value="Galactose-binding domain-like"/>
    <property type="match status" value="1"/>
</dbReference>
<dbReference type="NCBIfam" id="TIGR00976">
    <property type="entry name" value="CocE_NonD"/>
    <property type="match status" value="1"/>
</dbReference>
<sequence>MRRLAECSRLFASALLMAGLLLGLSPQAAGAQDLAKYTPEALDSELTRVADSRTAVMVPMRDGVRLSTNIYTPKGKRGPLPVILWKTPYSEHRLRGASLRFAIEAAKRGFVFIVQNERGRYFSEGTWELLGFPQTDGYDTLSWIASQGWSNGKVGTLGCSSSAEWQLALAAQNHPAHAAMVPMAAGAGIGKVGRFQEQGNWYTGGVPRNLFFVWLYGVDNPLRAQLPADIDEAARARVSLYNDLAATKPKVEWAKHIRHLPVSALHSSLGEPAGTFDSLIRRTPGDPAWRSGGLYHDDMGWGVPALWFNSWYDVSVAPNLELFNHARAAGTDAEASANQYAVIAPGTHCAFLGLGPDLVVGERKMGDASFDVLGSVFGWFDRWLKGDAKAFPASTPHVQYFLMGENVWKGTESWPPRGTQPTRLYFQSAGDANSLYGNGRLVMSPPASESSDRFTYDPMNPVPTVGGGDCCNGGLVIPGAFDQRGVEARRDVLVYSTEPLAEPVEVSGFVETLLHVSSSAPDTDFAVKLVDVAPDGTAWIIGDTILRARYRNGMDKPEMMKAGEIYALKPTPIATSIRFGAGHRIRIEISSSNFPKFVRNLNTGGPNETESKGVVAVNGIHHGAASLSYVELPVVGKGALRFSASAN</sequence>
<feature type="chain" id="PRO_5030597393" description="Xaa-Pro dipeptidyl-peptidase C-terminal domain-containing protein" evidence="2">
    <location>
        <begin position="32"/>
        <end position="647"/>
    </location>
</feature>
<dbReference type="Proteomes" id="UP000566324">
    <property type="component" value="Unassembled WGS sequence"/>
</dbReference>
<dbReference type="RefSeq" id="WP_207791211.1">
    <property type="nucleotide sequence ID" value="NZ_JACHNZ010000003.1"/>
</dbReference>
<accession>A0A7W7F5P8</accession>
<dbReference type="InterPro" id="IPR050585">
    <property type="entry name" value="Xaa-Pro_dipeptidyl-ppase/CocE"/>
</dbReference>
<evidence type="ECO:0000256" key="2">
    <source>
        <dbReference type="SAM" id="SignalP"/>
    </source>
</evidence>
<dbReference type="InterPro" id="IPR000383">
    <property type="entry name" value="Xaa-Pro-like_dom"/>
</dbReference>
<gene>
    <name evidence="4" type="ORF">GGQ98_000494</name>
</gene>
<dbReference type="Pfam" id="PF02129">
    <property type="entry name" value="Peptidase_S15"/>
    <property type="match status" value="1"/>
</dbReference>
<dbReference type="AlphaFoldDB" id="A0A7W7F5P8"/>
<dbReference type="PANTHER" id="PTHR43056">
    <property type="entry name" value="PEPTIDASE S9 PROLYL OLIGOPEPTIDASE"/>
    <property type="match status" value="1"/>
</dbReference>
<evidence type="ECO:0000256" key="1">
    <source>
        <dbReference type="ARBA" id="ARBA00022801"/>
    </source>
</evidence>
<keyword evidence="1" id="KW-0378">Hydrolase</keyword>
<dbReference type="InterPro" id="IPR008979">
    <property type="entry name" value="Galactose-bd-like_sf"/>
</dbReference>
<dbReference type="InterPro" id="IPR029058">
    <property type="entry name" value="AB_hydrolase_fold"/>
</dbReference>
<dbReference type="InterPro" id="IPR013736">
    <property type="entry name" value="Xaa-Pro_dipept_C"/>
</dbReference>
<dbReference type="SUPFAM" id="SSF53474">
    <property type="entry name" value="alpha/beta-Hydrolases"/>
    <property type="match status" value="1"/>
</dbReference>
<dbReference type="Gene3D" id="3.40.50.1820">
    <property type="entry name" value="alpha/beta hydrolase"/>
    <property type="match status" value="1"/>
</dbReference>
<feature type="domain" description="Xaa-Pro dipeptidyl-peptidase C-terminal" evidence="3">
    <location>
        <begin position="377"/>
        <end position="631"/>
    </location>
</feature>
<dbReference type="SMART" id="SM00939">
    <property type="entry name" value="PepX_C"/>
    <property type="match status" value="1"/>
</dbReference>
<dbReference type="EMBL" id="JACHNZ010000003">
    <property type="protein sequence ID" value="MBB4630889.1"/>
    <property type="molecule type" value="Genomic_DNA"/>
</dbReference>
<evidence type="ECO:0000259" key="3">
    <source>
        <dbReference type="SMART" id="SM00939"/>
    </source>
</evidence>
<name>A0A7W7F5P8_9SPHN</name>
<evidence type="ECO:0000313" key="4">
    <source>
        <dbReference type="EMBL" id="MBB4630889.1"/>
    </source>
</evidence>
<reference evidence="4 5" key="1">
    <citation type="submission" date="2020-08" db="EMBL/GenBank/DDBJ databases">
        <title>Genomic Encyclopedia of Type Strains, Phase IV (KMG-IV): sequencing the most valuable type-strain genomes for metagenomic binning, comparative biology and taxonomic classification.</title>
        <authorList>
            <person name="Goeker M."/>
        </authorList>
    </citation>
    <scope>NUCLEOTIDE SEQUENCE [LARGE SCALE GENOMIC DNA]</scope>
    <source>
        <strain evidence="4 5">DSM 17328</strain>
    </source>
</reference>
<dbReference type="SUPFAM" id="SSF49785">
    <property type="entry name" value="Galactose-binding domain-like"/>
    <property type="match status" value="1"/>
</dbReference>